<protein>
    <submittedName>
        <fullName evidence="3">DUF2802 domain-containing protein</fullName>
    </submittedName>
</protein>
<evidence type="ECO:0000256" key="1">
    <source>
        <dbReference type="SAM" id="Coils"/>
    </source>
</evidence>
<sequence>MIEQLDAMTLYALIGGSLLLILIMGAVFLRNGKRLRNGFEHQRQTVRSLEKEITKANNQLLEVRSVVIGLGQKMSEQQDTIQHLSERITELEHVDSDSRLYSRASKMVQLGAGVDELIEECELPKAEAELMMTLQNKISGKEMVPPMRRSNKK</sequence>
<accession>A0ABT4YP39</accession>
<proteinExistence type="predicted"/>
<name>A0ABT4YP39_9VIBR</name>
<gene>
    <name evidence="3" type="ORF">PGX00_06470</name>
</gene>
<evidence type="ECO:0000313" key="3">
    <source>
        <dbReference type="EMBL" id="MDB1123323.1"/>
    </source>
</evidence>
<evidence type="ECO:0000313" key="4">
    <source>
        <dbReference type="Proteomes" id="UP001210678"/>
    </source>
</evidence>
<comment type="caution">
    <text evidence="3">The sequence shown here is derived from an EMBL/GenBank/DDBJ whole genome shotgun (WGS) entry which is preliminary data.</text>
</comment>
<keyword evidence="4" id="KW-1185">Reference proteome</keyword>
<feature type="coiled-coil region" evidence="1">
    <location>
        <begin position="39"/>
        <end position="94"/>
    </location>
</feature>
<dbReference type="InterPro" id="IPR021244">
    <property type="entry name" value="DUF2802"/>
</dbReference>
<evidence type="ECO:0000256" key="2">
    <source>
        <dbReference type="SAM" id="Phobius"/>
    </source>
</evidence>
<keyword evidence="1" id="KW-0175">Coiled coil</keyword>
<keyword evidence="2" id="KW-0812">Transmembrane</keyword>
<dbReference type="EMBL" id="JAQLOI010000001">
    <property type="protein sequence ID" value="MDB1123323.1"/>
    <property type="molecule type" value="Genomic_DNA"/>
</dbReference>
<organism evidence="3 4">
    <name type="scientific">Vibrio algarum</name>
    <dbReference type="NCBI Taxonomy" id="3020714"/>
    <lineage>
        <taxon>Bacteria</taxon>
        <taxon>Pseudomonadati</taxon>
        <taxon>Pseudomonadota</taxon>
        <taxon>Gammaproteobacteria</taxon>
        <taxon>Vibrionales</taxon>
        <taxon>Vibrionaceae</taxon>
        <taxon>Vibrio</taxon>
    </lineage>
</organism>
<keyword evidence="2" id="KW-1133">Transmembrane helix</keyword>
<dbReference type="Pfam" id="PF10975">
    <property type="entry name" value="DUF2802"/>
    <property type="match status" value="1"/>
</dbReference>
<reference evidence="3 4" key="1">
    <citation type="submission" date="2023-01" db="EMBL/GenBank/DDBJ databases">
        <title>Vibrio sp. KJ40-1 sp.nov, isolated from marine algae.</title>
        <authorList>
            <person name="Butt M."/>
            <person name="Kim J.M.J."/>
            <person name="Jeon C.O.C."/>
        </authorList>
    </citation>
    <scope>NUCLEOTIDE SEQUENCE [LARGE SCALE GENOMIC DNA]</scope>
    <source>
        <strain evidence="3 4">KJ40-1</strain>
    </source>
</reference>
<feature type="transmembrane region" description="Helical" evidence="2">
    <location>
        <begin position="12"/>
        <end position="29"/>
    </location>
</feature>
<keyword evidence="2" id="KW-0472">Membrane</keyword>
<dbReference type="Proteomes" id="UP001210678">
    <property type="component" value="Unassembled WGS sequence"/>
</dbReference>